<accession>A0A8S5VBN5</accession>
<feature type="region of interest" description="Disordered" evidence="1">
    <location>
        <begin position="242"/>
        <end position="265"/>
    </location>
</feature>
<name>A0A8S5VBN5_9CAUD</name>
<evidence type="ECO:0000313" key="2">
    <source>
        <dbReference type="EMBL" id="DAG04015.1"/>
    </source>
</evidence>
<feature type="compositionally biased region" description="Basic and acidic residues" evidence="1">
    <location>
        <begin position="279"/>
        <end position="289"/>
    </location>
</feature>
<reference evidence="2" key="1">
    <citation type="journal article" date="2021" name="Proc. Natl. Acad. Sci. U.S.A.">
        <title>A Catalog of Tens of Thousands of Viruses from Human Metagenomes Reveals Hidden Associations with Chronic Diseases.</title>
        <authorList>
            <person name="Tisza M.J."/>
            <person name="Buck C.B."/>
        </authorList>
    </citation>
    <scope>NUCLEOTIDE SEQUENCE</scope>
    <source>
        <strain evidence="2">CtbEa13</strain>
    </source>
</reference>
<protein>
    <submittedName>
        <fullName evidence="2">AAA domain protein</fullName>
    </submittedName>
</protein>
<sequence length="347" mass="39401">MKHFKMVLYGEPGVGKSTFACKAPRPFFVCTDGNYEWLEDFGAKEKDHVECATWSEIKKALASDFEGYDTVVLDLAEDAFKFGEYEFCQKNKINHISDIGYGKAYDITRNEFFIEMCKLFSKPKNVILIMHGVTFVVKDRRGVDYTKYGPSSRMPEKLVDMIEGRVRYFLRCYMKAEEDGNGGLVKKRYLSLIPKENEFGIARGLDETKVPHDIPLDFDVFAEVIGLYNGEDNVKEVVETTETATNTVEDETPKRRVRRKKEETPVEEKFEQLKAEIPEVSEEQAKAEVDAEAEASCGDAESVTEETAKAEVKEEKKVETPVEETKPVSNIDRLAAIKAKLAAMKNN</sequence>
<evidence type="ECO:0000256" key="1">
    <source>
        <dbReference type="SAM" id="MobiDB-lite"/>
    </source>
</evidence>
<dbReference type="EMBL" id="BK016237">
    <property type="protein sequence ID" value="DAG04015.1"/>
    <property type="molecule type" value="Genomic_DNA"/>
</dbReference>
<organism evidence="2">
    <name type="scientific">Myoviridae sp. ctbEa13</name>
    <dbReference type="NCBI Taxonomy" id="2825136"/>
    <lineage>
        <taxon>Viruses</taxon>
        <taxon>Duplodnaviria</taxon>
        <taxon>Heunggongvirae</taxon>
        <taxon>Uroviricota</taxon>
        <taxon>Caudoviricetes</taxon>
    </lineage>
</organism>
<dbReference type="Pfam" id="PF13479">
    <property type="entry name" value="AAA_24"/>
    <property type="match status" value="1"/>
</dbReference>
<proteinExistence type="predicted"/>
<feature type="region of interest" description="Disordered" evidence="1">
    <location>
        <begin position="279"/>
        <end position="326"/>
    </location>
</feature>
<feature type="compositionally biased region" description="Basic and acidic residues" evidence="1">
    <location>
        <begin position="306"/>
        <end position="326"/>
    </location>
</feature>